<keyword evidence="1" id="KW-1133">Transmembrane helix</keyword>
<organism evidence="2 3">
    <name type="scientific">Aquibium carbonis</name>
    <dbReference type="NCBI Taxonomy" id="2495581"/>
    <lineage>
        <taxon>Bacteria</taxon>
        <taxon>Pseudomonadati</taxon>
        <taxon>Pseudomonadota</taxon>
        <taxon>Alphaproteobacteria</taxon>
        <taxon>Hyphomicrobiales</taxon>
        <taxon>Phyllobacteriaceae</taxon>
        <taxon>Aquibium</taxon>
    </lineage>
</organism>
<accession>A0A3R9Y7X9</accession>
<proteinExistence type="predicted"/>
<keyword evidence="1" id="KW-0812">Transmembrane</keyword>
<evidence type="ECO:0000256" key="1">
    <source>
        <dbReference type="SAM" id="Phobius"/>
    </source>
</evidence>
<evidence type="ECO:0000313" key="2">
    <source>
        <dbReference type="EMBL" id="RST86130.1"/>
    </source>
</evidence>
<reference evidence="2 3" key="1">
    <citation type="submission" date="2018-12" db="EMBL/GenBank/DDBJ databases">
        <title>Mesorhizobium carbonis sp. nov., isolated from coal mine water.</title>
        <authorList>
            <person name="Xin W."/>
            <person name="Xu Z."/>
            <person name="Xiang F."/>
            <person name="Zhang J."/>
            <person name="Xi L."/>
            <person name="Liu J."/>
        </authorList>
    </citation>
    <scope>NUCLEOTIDE SEQUENCE [LARGE SCALE GENOMIC DNA]</scope>
    <source>
        <strain evidence="2 3">B2.3</strain>
    </source>
</reference>
<dbReference type="RefSeq" id="WP_126700153.1">
    <property type="nucleotide sequence ID" value="NZ_RWKW01000041.1"/>
</dbReference>
<comment type="caution">
    <text evidence="2">The sequence shown here is derived from an EMBL/GenBank/DDBJ whole genome shotgun (WGS) entry which is preliminary data.</text>
</comment>
<dbReference type="OrthoDB" id="8447782at2"/>
<name>A0A3R9Y7X9_9HYPH</name>
<evidence type="ECO:0000313" key="3">
    <source>
        <dbReference type="Proteomes" id="UP000278398"/>
    </source>
</evidence>
<protein>
    <submittedName>
        <fullName evidence="2">Uncharacterized protein</fullName>
    </submittedName>
</protein>
<keyword evidence="3" id="KW-1185">Reference proteome</keyword>
<keyword evidence="1" id="KW-0472">Membrane</keyword>
<gene>
    <name evidence="2" type="ORF">EJC49_11920</name>
</gene>
<dbReference type="EMBL" id="RWKW01000041">
    <property type="protein sequence ID" value="RST86130.1"/>
    <property type="molecule type" value="Genomic_DNA"/>
</dbReference>
<dbReference type="Proteomes" id="UP000278398">
    <property type="component" value="Unassembled WGS sequence"/>
</dbReference>
<dbReference type="AlphaFoldDB" id="A0A3R9Y7X9"/>
<feature type="transmembrane region" description="Helical" evidence="1">
    <location>
        <begin position="20"/>
        <end position="41"/>
    </location>
</feature>
<sequence length="96" mass="10187">MQTGEDWNGSHRSFVLGSTLRLTLIVSAVAVVLGLVVAPLAEGGLRGKAGVERLDFISTGSIDINRSYTIRRSVLQSRPDSVCIIRDNGARSGDCG</sequence>